<reference evidence="1" key="1">
    <citation type="submission" date="2021-07" db="EMBL/GenBank/DDBJ databases">
        <authorList>
            <person name="Branca A.L. A."/>
        </authorList>
    </citation>
    <scope>NUCLEOTIDE SEQUENCE</scope>
</reference>
<organism evidence="1 2">
    <name type="scientific">Penicillium nalgiovense</name>
    <dbReference type="NCBI Taxonomy" id="60175"/>
    <lineage>
        <taxon>Eukaryota</taxon>
        <taxon>Fungi</taxon>
        <taxon>Dikarya</taxon>
        <taxon>Ascomycota</taxon>
        <taxon>Pezizomycotina</taxon>
        <taxon>Eurotiomycetes</taxon>
        <taxon>Eurotiomycetidae</taxon>
        <taxon>Eurotiales</taxon>
        <taxon>Aspergillaceae</taxon>
        <taxon>Penicillium</taxon>
    </lineage>
</organism>
<dbReference type="EMBL" id="CAJVNV010000144">
    <property type="protein sequence ID" value="CAG8075950.1"/>
    <property type="molecule type" value="Genomic_DNA"/>
</dbReference>
<dbReference type="OrthoDB" id="5593818at2759"/>
<accession>A0A9W4MQ70</accession>
<protein>
    <submittedName>
        <fullName evidence="1">Uncharacterized protein</fullName>
    </submittedName>
</protein>
<gene>
    <name evidence="1" type="ORF">PNAL_LOCUS3994</name>
</gene>
<dbReference type="SUPFAM" id="SSF52047">
    <property type="entry name" value="RNI-like"/>
    <property type="match status" value="1"/>
</dbReference>
<comment type="caution">
    <text evidence="1">The sequence shown here is derived from an EMBL/GenBank/DDBJ whole genome shotgun (WGS) entry which is preliminary data.</text>
</comment>
<dbReference type="AlphaFoldDB" id="A0A9W4MQ70"/>
<proteinExistence type="predicted"/>
<name>A0A9W4MQ70_PENNA</name>
<dbReference type="Proteomes" id="UP001153461">
    <property type="component" value="Unassembled WGS sequence"/>
</dbReference>
<sequence length="692" mass="76176">MVYSFEEFAGGNEGFLLSTSGQYRGVDTPGWRTCLIEEWWDGEVLVGPSVRFIICTEGNGKECSLLLSELGSIAQVVAFRRTQPEFKTRRLFPVLLLSLFRPRHGRIIQACFDRRGDKLELRISRVFCFATKGDAAFDTFLRFTASYPPEITNPHIATSLYDREALGNQTSLPRSPPGHSRTLSRPLGLISRDIRQELGRSCPPALPPIISPRARYYELFLVHYWIGRTNAPGQSGPYFSFQGVKFISTYGSAPAVFICDLQFPDAFAANCSSTWIKSVADADKLRQNCQIVYGHVGIGPFADNGTVHINLDGVEMIAGTLGESPLMQNDDVTQPYYTLSSSSLEAVDAVEIGYYGTKVVNLSLPSLISVRDYFEVGRRAYNLTYLDISSLNFAPSITLSSPNLTTLHHTGLRNVTAMNIDAMKVNSLDSLTDNQLNMSQVSIRGPFPNVNEIAIGFTSAKYLHIDDNSSLTLGGSSTTEMAIKELSLHGITDLKRRAQLKTLKVDTLKLSSSISITDLEIPFDDLRSLNIHQRWETHPMKSITLPPKAVDWTGGFDLDIVGAPDLNLTSIYGANDKGNRVQTWYWPKNVSRIQISDVTVGNAFFDPFVAQQKGPLDSQVPPSVVSSFGVSPAVNSSFNCTPFVELQDMGRLSDVLFMCHNSETPSSGAVPVHLPIPLSLVSAVLGICILML</sequence>
<evidence type="ECO:0000313" key="2">
    <source>
        <dbReference type="Proteomes" id="UP001153461"/>
    </source>
</evidence>
<evidence type="ECO:0000313" key="1">
    <source>
        <dbReference type="EMBL" id="CAG8075950.1"/>
    </source>
</evidence>